<keyword evidence="7" id="KW-0949">S-adenosyl-L-methionine</keyword>
<evidence type="ECO:0000256" key="6">
    <source>
        <dbReference type="ARBA" id="ARBA00022679"/>
    </source>
</evidence>
<dbReference type="Gene3D" id="3.40.50.11860">
    <property type="entry name" value="Diphthamide synthesis DPH1/DPH2 domain 3"/>
    <property type="match status" value="1"/>
</dbReference>
<dbReference type="InterPro" id="IPR042265">
    <property type="entry name" value="DPH1/DPH2_3"/>
</dbReference>
<comment type="pathway">
    <text evidence="2">Protein modification; peptidyl-diphthamide biosynthesis.</text>
</comment>
<dbReference type="GO" id="GO:0090560">
    <property type="term" value="F:2-(3-amino-3-carboxypropyl)histidine synthase activity"/>
    <property type="evidence" value="ECO:0007669"/>
    <property type="project" value="UniProtKB-EC"/>
</dbReference>
<dbReference type="UniPathway" id="UPA00559"/>
<dbReference type="STRING" id="747676.F4RFL1"/>
<keyword evidence="10" id="KW-0411">Iron-sulfur</keyword>
<dbReference type="eggNOG" id="KOG2648">
    <property type="taxonomic scope" value="Eukaryota"/>
</dbReference>
<keyword evidence="6" id="KW-0808">Transferase</keyword>
<proteinExistence type="inferred from homology"/>
<dbReference type="Gene3D" id="3.40.50.11840">
    <property type="entry name" value="Diphthamide synthesis DPH1/DPH2 domain 1"/>
    <property type="match status" value="1"/>
</dbReference>
<dbReference type="InterPro" id="IPR035435">
    <property type="entry name" value="DPH1/DPH2_euk_archaea"/>
</dbReference>
<dbReference type="AlphaFoldDB" id="F4RFL1"/>
<name>F4RFL1_MELLP</name>
<keyword evidence="9" id="KW-0408">Iron</keyword>
<dbReference type="InParanoid" id="F4RFL1"/>
<evidence type="ECO:0000256" key="14">
    <source>
        <dbReference type="ARBA" id="ARBA00048403"/>
    </source>
</evidence>
<protein>
    <recommendedName>
        <fullName evidence="5">2-(3-amino-3-carboxypropyl)histidine synthase subunit 1</fullName>
        <ecNumber evidence="4">2.5.1.108</ecNumber>
    </recommendedName>
    <alternativeName>
        <fullName evidence="12">Diphthamide biosynthesis protein 1</fullName>
    </alternativeName>
    <alternativeName>
        <fullName evidence="13">Diphtheria toxin resistance protein 1</fullName>
    </alternativeName>
    <alternativeName>
        <fullName evidence="11">S-adenosyl-L-methionine:L-histidine 3-amino-3-carboxypropyltransferase 1</fullName>
    </alternativeName>
</protein>
<dbReference type="KEGG" id="mlr:MELLADRAFT_42750"/>
<dbReference type="PANTHER" id="PTHR10762:SF1">
    <property type="entry name" value="2-(3-AMINO-3-CARBOXYPROPYL)HISTIDINE SYNTHASE SUBUNIT 1"/>
    <property type="match status" value="1"/>
</dbReference>
<dbReference type="GO" id="GO:0046872">
    <property type="term" value="F:metal ion binding"/>
    <property type="evidence" value="ECO:0007669"/>
    <property type="project" value="UniProtKB-KW"/>
</dbReference>
<evidence type="ECO:0000256" key="10">
    <source>
        <dbReference type="ARBA" id="ARBA00023014"/>
    </source>
</evidence>
<dbReference type="EMBL" id="GL883099">
    <property type="protein sequence ID" value="EGG08908.1"/>
    <property type="molecule type" value="Genomic_DNA"/>
</dbReference>
<evidence type="ECO:0000256" key="15">
    <source>
        <dbReference type="ARBA" id="ARBA00060338"/>
    </source>
</evidence>
<evidence type="ECO:0000256" key="8">
    <source>
        <dbReference type="ARBA" id="ARBA00022723"/>
    </source>
</evidence>
<dbReference type="RefSeq" id="XP_007407882.1">
    <property type="nucleotide sequence ID" value="XM_007407820.1"/>
</dbReference>
<evidence type="ECO:0000256" key="9">
    <source>
        <dbReference type="ARBA" id="ARBA00023004"/>
    </source>
</evidence>
<evidence type="ECO:0000256" key="4">
    <source>
        <dbReference type="ARBA" id="ARBA00012221"/>
    </source>
</evidence>
<evidence type="ECO:0000256" key="13">
    <source>
        <dbReference type="ARBA" id="ARBA00032789"/>
    </source>
</evidence>
<evidence type="ECO:0000256" key="2">
    <source>
        <dbReference type="ARBA" id="ARBA00005156"/>
    </source>
</evidence>
<comment type="catalytic activity">
    <reaction evidence="14">
        <text>L-histidyl-[translation elongation factor 2] + S-adenosyl-L-methionine = 2-[(3S)-amino-3-carboxypropyl]-L-histidyl-[translation elongation factor 2] + S-methyl-5'-thioadenosine + H(+)</text>
        <dbReference type="Rhea" id="RHEA:36783"/>
        <dbReference type="Rhea" id="RHEA-COMP:9748"/>
        <dbReference type="Rhea" id="RHEA-COMP:9749"/>
        <dbReference type="ChEBI" id="CHEBI:15378"/>
        <dbReference type="ChEBI" id="CHEBI:17509"/>
        <dbReference type="ChEBI" id="CHEBI:29979"/>
        <dbReference type="ChEBI" id="CHEBI:59789"/>
        <dbReference type="ChEBI" id="CHEBI:73995"/>
        <dbReference type="EC" id="2.5.1.108"/>
    </reaction>
</comment>
<dbReference type="Pfam" id="PF01866">
    <property type="entry name" value="Diphthamide_syn"/>
    <property type="match status" value="2"/>
</dbReference>
<dbReference type="GO" id="GO:0017183">
    <property type="term" value="P:protein histidyl modification to diphthamide"/>
    <property type="evidence" value="ECO:0007669"/>
    <property type="project" value="UniProtKB-UniPathway"/>
</dbReference>
<keyword evidence="8" id="KW-0479">Metal-binding</keyword>
<dbReference type="Proteomes" id="UP000001072">
    <property type="component" value="Unassembled WGS sequence"/>
</dbReference>
<gene>
    <name evidence="16" type="ORF">MELLADRAFT_42750</name>
</gene>
<dbReference type="SFLD" id="SFLDS00032">
    <property type="entry name" value="Radical_SAM_3-amino-3-carboxyp"/>
    <property type="match status" value="1"/>
</dbReference>
<comment type="function">
    <text evidence="15">Catalyzes the first step of diphthamide biosynthesis, a post-translational modification of histidine which occurs in elongation factor 2. DPH1 and DPH2 transfer a 3-amino-3-carboxypropyl (ACP) group from S-adenosyl-L-methionine (SAM) to a histidine residue, the reaction is assisted by a reduction system comprising DPH3 and a NADH-dependent reductase, predominantly CBR1.</text>
</comment>
<organism evidence="17">
    <name type="scientific">Melampsora larici-populina (strain 98AG31 / pathotype 3-4-7)</name>
    <name type="common">Poplar leaf rust fungus</name>
    <dbReference type="NCBI Taxonomy" id="747676"/>
    <lineage>
        <taxon>Eukaryota</taxon>
        <taxon>Fungi</taxon>
        <taxon>Dikarya</taxon>
        <taxon>Basidiomycota</taxon>
        <taxon>Pucciniomycotina</taxon>
        <taxon>Pucciniomycetes</taxon>
        <taxon>Pucciniales</taxon>
        <taxon>Melampsoraceae</taxon>
        <taxon>Melampsora</taxon>
    </lineage>
</organism>
<evidence type="ECO:0000313" key="16">
    <source>
        <dbReference type="EMBL" id="EGG08908.1"/>
    </source>
</evidence>
<dbReference type="InterPro" id="IPR042263">
    <property type="entry name" value="DPH1/DPH2_1"/>
</dbReference>
<reference evidence="17" key="1">
    <citation type="journal article" date="2011" name="Proc. Natl. Acad. Sci. U.S.A.">
        <title>Obligate biotrophy features unraveled by the genomic analysis of rust fungi.</title>
        <authorList>
            <person name="Duplessis S."/>
            <person name="Cuomo C.A."/>
            <person name="Lin Y.-C."/>
            <person name="Aerts A."/>
            <person name="Tisserant E."/>
            <person name="Veneault-Fourrey C."/>
            <person name="Joly D.L."/>
            <person name="Hacquard S."/>
            <person name="Amselem J."/>
            <person name="Cantarel B.L."/>
            <person name="Chiu R."/>
            <person name="Coutinho P.M."/>
            <person name="Feau N."/>
            <person name="Field M."/>
            <person name="Frey P."/>
            <person name="Gelhaye E."/>
            <person name="Goldberg J."/>
            <person name="Grabherr M.G."/>
            <person name="Kodira C.D."/>
            <person name="Kohler A."/>
            <person name="Kuees U."/>
            <person name="Lindquist E.A."/>
            <person name="Lucas S.M."/>
            <person name="Mago R."/>
            <person name="Mauceli E."/>
            <person name="Morin E."/>
            <person name="Murat C."/>
            <person name="Pangilinan J.L."/>
            <person name="Park R."/>
            <person name="Pearson M."/>
            <person name="Quesneville H."/>
            <person name="Rouhier N."/>
            <person name="Sakthikumar S."/>
            <person name="Salamov A.A."/>
            <person name="Schmutz J."/>
            <person name="Selles B."/>
            <person name="Shapiro H."/>
            <person name="Tanguay P."/>
            <person name="Tuskan G.A."/>
            <person name="Henrissat B."/>
            <person name="Van de Peer Y."/>
            <person name="Rouze P."/>
            <person name="Ellis J.G."/>
            <person name="Dodds P.N."/>
            <person name="Schein J.E."/>
            <person name="Zhong S."/>
            <person name="Hamelin R.C."/>
            <person name="Grigoriev I.V."/>
            <person name="Szabo L.J."/>
            <person name="Martin F."/>
        </authorList>
    </citation>
    <scope>NUCLEOTIDE SEQUENCE [LARGE SCALE GENOMIC DNA]</scope>
    <source>
        <strain evidence="17">98AG31 / pathotype 3-4-7</strain>
    </source>
</reference>
<evidence type="ECO:0000256" key="12">
    <source>
        <dbReference type="ARBA" id="ARBA00032574"/>
    </source>
</evidence>
<dbReference type="FunCoup" id="F4RFL1">
    <property type="interactions" value="324"/>
</dbReference>
<feature type="non-terminal residue" evidence="16">
    <location>
        <position position="476"/>
    </location>
</feature>
<dbReference type="HOGENOM" id="CLU_037146_1_1_1"/>
<accession>F4RFL1</accession>
<sequence length="476" mass="52705">MITRAHQIPISISEDPILNLAISELLPKNYNFEVLKTISQVIRHKIKVLGLQMPEGLLQWSLVLSDLFRKFCPDCEDVVVMGDVTYGACCVDDYTAKSLGCEMLVHYGHSCLIPVDQTSIKTLYVFVEIGIDRSHLLDTVRANFPIHLPPTSSLHAECSTPTRQGHTQIEIALEEDPDEPSTTLTKVVHLAVVGTVQFVAAVQGLKTDLEQLSPSPQLSERLKITEGPDSHEIHRGRSSSIQTPIEFRVTVPQVKPLSPGEILGCTAPKLNSDVDAILYVGDGRFHLESIMIANPTIPAYRYDPYEKRITEEGYDHRQMRQIRGKSIQKAMSSLKELEDQAGSGKTDDSKTWAIVIGTLGRQGSLSVVNSISTGLRTRTGNHHQVPVPILISELSPQKLSLFKDHIGIFVQTSCPRLSIDWGESFEVPLLSPYEAKVSLGEAKGFTGMDEDGVGLLENYPMDFYADDSLGDWTPRH</sequence>
<dbReference type="GeneID" id="18928063"/>
<dbReference type="PIRSF" id="PIRSF004967">
    <property type="entry name" value="DPH1"/>
    <property type="match status" value="1"/>
</dbReference>
<dbReference type="NCBIfam" id="TIGR00322">
    <property type="entry name" value="diphth2_R"/>
    <property type="match status" value="3"/>
</dbReference>
<evidence type="ECO:0000256" key="1">
    <source>
        <dbReference type="ARBA" id="ARBA00001966"/>
    </source>
</evidence>
<evidence type="ECO:0000256" key="5">
    <source>
        <dbReference type="ARBA" id="ARBA00021915"/>
    </source>
</evidence>
<dbReference type="GO" id="GO:0051536">
    <property type="term" value="F:iron-sulfur cluster binding"/>
    <property type="evidence" value="ECO:0007669"/>
    <property type="project" value="UniProtKB-KW"/>
</dbReference>
<dbReference type="InterPro" id="IPR016435">
    <property type="entry name" value="DPH1/DPH2"/>
</dbReference>
<dbReference type="Gene3D" id="3.40.50.11850">
    <property type="entry name" value="Diphthamide synthesis DPH1/DPH2 domain 2"/>
    <property type="match status" value="1"/>
</dbReference>
<dbReference type="PANTHER" id="PTHR10762">
    <property type="entry name" value="DIPHTHAMIDE BIOSYNTHESIS PROTEIN"/>
    <property type="match status" value="1"/>
</dbReference>
<evidence type="ECO:0000313" key="17">
    <source>
        <dbReference type="Proteomes" id="UP000001072"/>
    </source>
</evidence>
<dbReference type="EC" id="2.5.1.108" evidence="4"/>
<evidence type="ECO:0000256" key="7">
    <source>
        <dbReference type="ARBA" id="ARBA00022691"/>
    </source>
</evidence>
<dbReference type="FunFam" id="3.40.50.11840:FF:000001">
    <property type="entry name" value="2-(3-amino-3-carboxypropyl)histidine synthase subunit 1"/>
    <property type="match status" value="1"/>
</dbReference>
<keyword evidence="17" id="KW-1185">Reference proteome</keyword>
<dbReference type="VEuPathDB" id="FungiDB:MELLADRAFT_42750"/>
<comment type="cofactor">
    <cofactor evidence="1">
        <name>[4Fe-4S] cluster</name>
        <dbReference type="ChEBI" id="CHEBI:49883"/>
    </cofactor>
</comment>
<dbReference type="OrthoDB" id="1649088at2759"/>
<evidence type="ECO:0000256" key="11">
    <source>
        <dbReference type="ARBA" id="ARBA00031690"/>
    </source>
</evidence>
<dbReference type="InterPro" id="IPR042264">
    <property type="entry name" value="DPH1/DPH2_2"/>
</dbReference>
<evidence type="ECO:0000256" key="3">
    <source>
        <dbReference type="ARBA" id="ARBA00010173"/>
    </source>
</evidence>
<comment type="similarity">
    <text evidence="3">Belongs to the DPH1/DPH2 family. DPH1 subfamily.</text>
</comment>